<dbReference type="RefSeq" id="WP_330481881.1">
    <property type="nucleotide sequence ID" value="NZ_JAZBJZ010000004.1"/>
</dbReference>
<name>A0AAW9PTV1_9CYAN</name>
<dbReference type="EMBL" id="JAZBJZ010000004">
    <property type="protein sequence ID" value="MEE3715458.1"/>
    <property type="molecule type" value="Genomic_DNA"/>
</dbReference>
<evidence type="ECO:0000313" key="12">
    <source>
        <dbReference type="Proteomes" id="UP001333818"/>
    </source>
</evidence>
<dbReference type="InterPro" id="IPR001959">
    <property type="entry name" value="Transposase"/>
</dbReference>
<organism evidence="11 12">
    <name type="scientific">Tumidithrix elongata BACA0141</name>
    <dbReference type="NCBI Taxonomy" id="2716417"/>
    <lineage>
        <taxon>Bacteria</taxon>
        <taxon>Bacillati</taxon>
        <taxon>Cyanobacteriota</taxon>
        <taxon>Cyanophyceae</taxon>
        <taxon>Pseudanabaenales</taxon>
        <taxon>Pseudanabaenaceae</taxon>
        <taxon>Tumidithrix</taxon>
        <taxon>Tumidithrix elongata</taxon>
    </lineage>
</organism>
<comment type="similarity">
    <text evidence="1">In the C-terminal section; belongs to the transposase 35 family.</text>
</comment>
<keyword evidence="3" id="KW-0479">Metal-binding</keyword>
<keyword evidence="4" id="KW-0862">Zinc</keyword>
<dbReference type="InterPro" id="IPR010095">
    <property type="entry name" value="Cas12f1-like_TNB"/>
</dbReference>
<feature type="region of interest" description="Disordered" evidence="7">
    <location>
        <begin position="212"/>
        <end position="231"/>
    </location>
</feature>
<feature type="domain" description="Transposase putative helix-turn-helix" evidence="10">
    <location>
        <begin position="1"/>
        <end position="47"/>
    </location>
</feature>
<keyword evidence="6" id="KW-0233">DNA recombination</keyword>
<dbReference type="AlphaFoldDB" id="A0AAW9PTV1"/>
<keyword evidence="5" id="KW-0238">DNA-binding</keyword>
<evidence type="ECO:0000313" key="11">
    <source>
        <dbReference type="EMBL" id="MEE3715458.1"/>
    </source>
</evidence>
<evidence type="ECO:0000256" key="4">
    <source>
        <dbReference type="ARBA" id="ARBA00022833"/>
    </source>
</evidence>
<evidence type="ECO:0000256" key="1">
    <source>
        <dbReference type="ARBA" id="ARBA00008761"/>
    </source>
</evidence>
<evidence type="ECO:0000256" key="3">
    <source>
        <dbReference type="ARBA" id="ARBA00022723"/>
    </source>
</evidence>
<evidence type="ECO:0000259" key="10">
    <source>
        <dbReference type="Pfam" id="PF12323"/>
    </source>
</evidence>
<dbReference type="Pfam" id="PF07282">
    <property type="entry name" value="Cas12f1-like_TNB"/>
    <property type="match status" value="1"/>
</dbReference>
<proteinExistence type="inferred from homology"/>
<evidence type="ECO:0000256" key="2">
    <source>
        <dbReference type="ARBA" id="ARBA00022578"/>
    </source>
</evidence>
<dbReference type="GO" id="GO:0032196">
    <property type="term" value="P:transposition"/>
    <property type="evidence" value="ECO:0007669"/>
    <property type="project" value="UniProtKB-KW"/>
</dbReference>
<dbReference type="GO" id="GO:0003677">
    <property type="term" value="F:DNA binding"/>
    <property type="evidence" value="ECO:0007669"/>
    <property type="project" value="UniProtKB-KW"/>
</dbReference>
<dbReference type="Pfam" id="PF01385">
    <property type="entry name" value="OrfB_IS605"/>
    <property type="match status" value="1"/>
</dbReference>
<sequence length="437" mass="49266">MVIRRITYRLYPTKAQEKTLYEWRRLHCYLYNSALADRRDSYQRQGKSVNYLDQQNRLPAFKEVWTEYKTLGSQALQATLKRVDLAYQRFFAGKGAYPRFKSIRHYSGWTYPAISGWKALTNGSNGYLDLSNLGKIQMRGQARQWGIPTTCTILNRQGKWYASITVNCEVIRETGEGAIGLDFGVHHAIATSHGEIVDAPKFLAKTAKQIKKASKQKRKRRAPNHKKKLKASKRWKKAQTKVSKLTRKAARQRQDWVHQVSTKIVSGNSLICTEQLNLKGMTRKAKKGSKRKAQKTGLNRSILDVGIGMLKSAIQYKATESGGQYIEIPTQKVKPSQTCPICGHQQKKELSDREHICGNCGYTTDRDVAASQVMLNWVLYGSAVFGTNIVKRGEQSATSKAAYCGSMKQLGSKKRQKHALSGDGYSETLSRSLRSAG</sequence>
<dbReference type="GO" id="GO:0006310">
    <property type="term" value="P:DNA recombination"/>
    <property type="evidence" value="ECO:0007669"/>
    <property type="project" value="UniProtKB-KW"/>
</dbReference>
<keyword evidence="12" id="KW-1185">Reference proteome</keyword>
<evidence type="ECO:0000256" key="5">
    <source>
        <dbReference type="ARBA" id="ARBA00023125"/>
    </source>
</evidence>
<dbReference type="Pfam" id="PF12323">
    <property type="entry name" value="HTH_OrfB_IS605"/>
    <property type="match status" value="1"/>
</dbReference>
<evidence type="ECO:0000256" key="6">
    <source>
        <dbReference type="ARBA" id="ARBA00023172"/>
    </source>
</evidence>
<evidence type="ECO:0000259" key="9">
    <source>
        <dbReference type="Pfam" id="PF07282"/>
    </source>
</evidence>
<feature type="domain" description="Probable transposase IS891/IS1136/IS1341" evidence="8">
    <location>
        <begin position="173"/>
        <end position="283"/>
    </location>
</feature>
<feature type="region of interest" description="Disordered" evidence="7">
    <location>
        <begin position="414"/>
        <end position="437"/>
    </location>
</feature>
<protein>
    <submittedName>
        <fullName evidence="11">Transposase</fullName>
    </submittedName>
</protein>
<comment type="caution">
    <text evidence="11">The sequence shown here is derived from an EMBL/GenBank/DDBJ whole genome shotgun (WGS) entry which is preliminary data.</text>
</comment>
<dbReference type="Proteomes" id="UP001333818">
    <property type="component" value="Unassembled WGS sequence"/>
</dbReference>
<keyword evidence="2" id="KW-0815">Transposition</keyword>
<feature type="compositionally biased region" description="Polar residues" evidence="7">
    <location>
        <begin position="427"/>
        <end position="437"/>
    </location>
</feature>
<reference evidence="11" key="1">
    <citation type="submission" date="2024-01" db="EMBL/GenBank/DDBJ databases">
        <title>Bank of Algae and Cyanobacteria of the Azores (BACA) strain genomes.</title>
        <authorList>
            <person name="Luz R."/>
            <person name="Cordeiro R."/>
            <person name="Fonseca A."/>
            <person name="Goncalves V."/>
        </authorList>
    </citation>
    <scope>NUCLEOTIDE SEQUENCE</scope>
    <source>
        <strain evidence="11">BACA0141</strain>
    </source>
</reference>
<dbReference type="NCBIfam" id="NF040570">
    <property type="entry name" value="guided_TnpB"/>
    <property type="match status" value="1"/>
</dbReference>
<dbReference type="InterPro" id="IPR021027">
    <property type="entry name" value="Transposase_put_HTH"/>
</dbReference>
<gene>
    <name evidence="11" type="ORF">V2H45_01720</name>
</gene>
<feature type="domain" description="Cas12f1-like TNB" evidence="9">
    <location>
        <begin position="308"/>
        <end position="372"/>
    </location>
</feature>
<dbReference type="GO" id="GO:0046872">
    <property type="term" value="F:metal ion binding"/>
    <property type="evidence" value="ECO:0007669"/>
    <property type="project" value="UniProtKB-KW"/>
</dbReference>
<evidence type="ECO:0000259" key="8">
    <source>
        <dbReference type="Pfam" id="PF01385"/>
    </source>
</evidence>
<accession>A0AAW9PTV1</accession>
<evidence type="ECO:0000256" key="7">
    <source>
        <dbReference type="SAM" id="MobiDB-lite"/>
    </source>
</evidence>